<dbReference type="InterPro" id="IPR010998">
    <property type="entry name" value="Integrase_recombinase_N"/>
</dbReference>
<dbReference type="PANTHER" id="PTHR30629">
    <property type="entry name" value="PROPHAGE INTEGRASE"/>
    <property type="match status" value="1"/>
</dbReference>
<comment type="caution">
    <text evidence="6">The sequence shown here is derived from an EMBL/GenBank/DDBJ whole genome shotgun (WGS) entry which is preliminary data.</text>
</comment>
<dbReference type="Proteomes" id="UP000542353">
    <property type="component" value="Unassembled WGS sequence"/>
</dbReference>
<keyword evidence="2" id="KW-0229">DNA integration</keyword>
<dbReference type="Pfam" id="PF22022">
    <property type="entry name" value="Phage_int_M"/>
    <property type="match status" value="1"/>
</dbReference>
<dbReference type="InterPro" id="IPR050808">
    <property type="entry name" value="Phage_Integrase"/>
</dbReference>
<sequence>MARGFGKLTVKTIEHLSRRGMHADGGGLYLQIAEGGSKSWLFRYKLHGRTHWHGLGSLRDVGLEEAREKATGARKVRLNGGDPIQAKRQAEAAARIEAAKAITFGEAAKRFIKANRAGWKNAKHADQWVMTLLGVDQKGKPSKNDYCKTIRDLPIGAIDTTLVLRIIEPIWASKTETATRIRSRIEQVIDAAKAKGEFNGENPARWKGHLDNLLPATSKVRKVRNHPALPYRQLPDFMRKLRERDGAAAAALEFQILTAVRPGNAVAAKWDQIDRQTSVWTIPAALMKSDAEHRVPLSKAALAVLDRMEATKDDSEYIFPNTKGKPLSDASMAAVIDRMNELERRWIDPKLDRDIVPHGFRSSFRDWAAEHGYDDAVAEAALAHKVGDEVVAAYRRTTFLDLRNRMMEDWADYCARPSSSGDTVVAFRA</sequence>
<gene>
    <name evidence="6" type="ORF">HNR60_000220</name>
</gene>
<dbReference type="InterPro" id="IPR002104">
    <property type="entry name" value="Integrase_catalytic"/>
</dbReference>
<evidence type="ECO:0000313" key="7">
    <source>
        <dbReference type="Proteomes" id="UP000542353"/>
    </source>
</evidence>
<dbReference type="Pfam" id="PF00589">
    <property type="entry name" value="Phage_integrase"/>
    <property type="match status" value="1"/>
</dbReference>
<keyword evidence="4" id="KW-0233">DNA recombination</keyword>
<protein>
    <submittedName>
        <fullName evidence="6">Integrase</fullName>
    </submittedName>
</protein>
<evidence type="ECO:0000256" key="1">
    <source>
        <dbReference type="ARBA" id="ARBA00008857"/>
    </source>
</evidence>
<dbReference type="InterPro" id="IPR038488">
    <property type="entry name" value="Integrase_DNA-bd_sf"/>
</dbReference>
<dbReference type="InterPro" id="IPR053876">
    <property type="entry name" value="Phage_int_M"/>
</dbReference>
<name>A0A7W7Z033_9BRAD</name>
<reference evidence="6 7" key="1">
    <citation type="submission" date="2020-08" db="EMBL/GenBank/DDBJ databases">
        <title>Genomic Encyclopedia of Type Strains, Phase IV (KMG-IV): sequencing the most valuable type-strain genomes for metagenomic binning, comparative biology and taxonomic classification.</title>
        <authorList>
            <person name="Goeker M."/>
        </authorList>
    </citation>
    <scope>NUCLEOTIDE SEQUENCE [LARGE SCALE GENOMIC DNA]</scope>
    <source>
        <strain evidence="6 7">DSM 12706</strain>
    </source>
</reference>
<dbReference type="PANTHER" id="PTHR30629:SF2">
    <property type="entry name" value="PROPHAGE INTEGRASE INTS-RELATED"/>
    <property type="match status" value="1"/>
</dbReference>
<comment type="similarity">
    <text evidence="1">Belongs to the 'phage' integrase family.</text>
</comment>
<dbReference type="InterPro" id="IPR013762">
    <property type="entry name" value="Integrase-like_cat_sf"/>
</dbReference>
<keyword evidence="3" id="KW-0238">DNA-binding</keyword>
<dbReference type="CDD" id="cd00801">
    <property type="entry name" value="INT_P4_C"/>
    <property type="match status" value="1"/>
</dbReference>
<dbReference type="PROSITE" id="PS51898">
    <property type="entry name" value="TYR_RECOMBINASE"/>
    <property type="match status" value="1"/>
</dbReference>
<dbReference type="Gene3D" id="3.30.160.390">
    <property type="entry name" value="Integrase, DNA-binding domain"/>
    <property type="match status" value="1"/>
</dbReference>
<accession>A0A7W7Z033</accession>
<dbReference type="Pfam" id="PF13356">
    <property type="entry name" value="Arm-DNA-bind_3"/>
    <property type="match status" value="1"/>
</dbReference>
<dbReference type="Gene3D" id="1.10.443.10">
    <property type="entry name" value="Intergrase catalytic core"/>
    <property type="match status" value="1"/>
</dbReference>
<keyword evidence="7" id="KW-1185">Reference proteome</keyword>
<dbReference type="InterPro" id="IPR025166">
    <property type="entry name" value="Integrase_DNA_bind_dom"/>
</dbReference>
<dbReference type="Gene3D" id="1.10.150.130">
    <property type="match status" value="1"/>
</dbReference>
<dbReference type="GO" id="GO:0003677">
    <property type="term" value="F:DNA binding"/>
    <property type="evidence" value="ECO:0007669"/>
    <property type="project" value="UniProtKB-KW"/>
</dbReference>
<evidence type="ECO:0000256" key="2">
    <source>
        <dbReference type="ARBA" id="ARBA00022908"/>
    </source>
</evidence>
<dbReference type="EMBL" id="JACHIH010000001">
    <property type="protein sequence ID" value="MBB5045491.1"/>
    <property type="molecule type" value="Genomic_DNA"/>
</dbReference>
<feature type="domain" description="Tyr recombinase" evidence="5">
    <location>
        <begin position="224"/>
        <end position="407"/>
    </location>
</feature>
<proteinExistence type="inferred from homology"/>
<dbReference type="GO" id="GO:0015074">
    <property type="term" value="P:DNA integration"/>
    <property type="evidence" value="ECO:0007669"/>
    <property type="project" value="UniProtKB-KW"/>
</dbReference>
<organism evidence="6 7">
    <name type="scientific">Rhodopseudomonas rhenobacensis</name>
    <dbReference type="NCBI Taxonomy" id="87461"/>
    <lineage>
        <taxon>Bacteria</taxon>
        <taxon>Pseudomonadati</taxon>
        <taxon>Pseudomonadota</taxon>
        <taxon>Alphaproteobacteria</taxon>
        <taxon>Hyphomicrobiales</taxon>
        <taxon>Nitrobacteraceae</taxon>
        <taxon>Rhodopseudomonas</taxon>
    </lineage>
</organism>
<evidence type="ECO:0000313" key="6">
    <source>
        <dbReference type="EMBL" id="MBB5045491.1"/>
    </source>
</evidence>
<dbReference type="RefSeq" id="WP_184253335.1">
    <property type="nucleotide sequence ID" value="NZ_JACHIH010000001.1"/>
</dbReference>
<dbReference type="AlphaFoldDB" id="A0A7W7Z033"/>
<evidence type="ECO:0000256" key="4">
    <source>
        <dbReference type="ARBA" id="ARBA00023172"/>
    </source>
</evidence>
<evidence type="ECO:0000256" key="3">
    <source>
        <dbReference type="ARBA" id="ARBA00023125"/>
    </source>
</evidence>
<dbReference type="InterPro" id="IPR011010">
    <property type="entry name" value="DNA_brk_join_enz"/>
</dbReference>
<evidence type="ECO:0000259" key="5">
    <source>
        <dbReference type="PROSITE" id="PS51898"/>
    </source>
</evidence>
<dbReference type="SUPFAM" id="SSF56349">
    <property type="entry name" value="DNA breaking-rejoining enzymes"/>
    <property type="match status" value="1"/>
</dbReference>
<dbReference type="GO" id="GO:0006310">
    <property type="term" value="P:DNA recombination"/>
    <property type="evidence" value="ECO:0007669"/>
    <property type="project" value="UniProtKB-KW"/>
</dbReference>